<dbReference type="RefSeq" id="WP_131898290.1">
    <property type="nucleotide sequence ID" value="NZ_SMKU01000172.1"/>
</dbReference>
<evidence type="ECO:0000313" key="1">
    <source>
        <dbReference type="EMBL" id="TDD79534.1"/>
    </source>
</evidence>
<gene>
    <name evidence="1" type="ORF">E1298_27600</name>
</gene>
<accession>A0A4R5B799</accession>
<evidence type="ECO:0000313" key="2">
    <source>
        <dbReference type="Proteomes" id="UP000294513"/>
    </source>
</evidence>
<proteinExistence type="predicted"/>
<organism evidence="1 2">
    <name type="scientific">Actinomadura rubrisoli</name>
    <dbReference type="NCBI Taxonomy" id="2530368"/>
    <lineage>
        <taxon>Bacteria</taxon>
        <taxon>Bacillati</taxon>
        <taxon>Actinomycetota</taxon>
        <taxon>Actinomycetes</taxon>
        <taxon>Streptosporangiales</taxon>
        <taxon>Thermomonosporaceae</taxon>
        <taxon>Actinomadura</taxon>
    </lineage>
</organism>
<dbReference type="EMBL" id="SMKU01000172">
    <property type="protein sequence ID" value="TDD79534.1"/>
    <property type="molecule type" value="Genomic_DNA"/>
</dbReference>
<dbReference type="AlphaFoldDB" id="A0A4R5B799"/>
<name>A0A4R5B799_9ACTN</name>
<comment type="caution">
    <text evidence="1">The sequence shown here is derived from an EMBL/GenBank/DDBJ whole genome shotgun (WGS) entry which is preliminary data.</text>
</comment>
<protein>
    <submittedName>
        <fullName evidence="1">Uncharacterized protein</fullName>
    </submittedName>
</protein>
<dbReference type="Proteomes" id="UP000294513">
    <property type="component" value="Unassembled WGS sequence"/>
</dbReference>
<reference evidence="1 2" key="1">
    <citation type="submission" date="2019-03" db="EMBL/GenBank/DDBJ databases">
        <title>Draft genome sequences of novel Actinobacteria.</title>
        <authorList>
            <person name="Sahin N."/>
            <person name="Ay H."/>
            <person name="Saygin H."/>
        </authorList>
    </citation>
    <scope>NUCLEOTIDE SEQUENCE [LARGE SCALE GENOMIC DNA]</scope>
    <source>
        <strain evidence="1 2">H3C3</strain>
    </source>
</reference>
<keyword evidence="2" id="KW-1185">Reference proteome</keyword>
<dbReference type="OrthoDB" id="5193241at2"/>
<sequence length="153" mass="16721">MPATWDDDEQLFAALKEAVREAERVPSAFVQAGRAAYCWRGIDAELAELTFDSAAGADRRPALTRAEPASLRNLTWASSEMTLEVEIDEGTLLGQVVPPRPGEVDLYVSTDLVATRPVDEVGVFVIRPVPGAPFRLHYRSGAGSILTTWIRLP</sequence>